<protein>
    <submittedName>
        <fullName evidence="1">Uncharacterized protein</fullName>
    </submittedName>
</protein>
<comment type="caution">
    <text evidence="1">The sequence shown here is derived from an EMBL/GenBank/DDBJ whole genome shotgun (WGS) entry which is preliminary data.</text>
</comment>
<organism evidence="1 2">
    <name type="scientific">Datura stramonium</name>
    <name type="common">Jimsonweed</name>
    <name type="synonym">Common thornapple</name>
    <dbReference type="NCBI Taxonomy" id="4076"/>
    <lineage>
        <taxon>Eukaryota</taxon>
        <taxon>Viridiplantae</taxon>
        <taxon>Streptophyta</taxon>
        <taxon>Embryophyta</taxon>
        <taxon>Tracheophyta</taxon>
        <taxon>Spermatophyta</taxon>
        <taxon>Magnoliopsida</taxon>
        <taxon>eudicotyledons</taxon>
        <taxon>Gunneridae</taxon>
        <taxon>Pentapetalae</taxon>
        <taxon>asterids</taxon>
        <taxon>lamiids</taxon>
        <taxon>Solanales</taxon>
        <taxon>Solanaceae</taxon>
        <taxon>Solanoideae</taxon>
        <taxon>Datureae</taxon>
        <taxon>Datura</taxon>
    </lineage>
</organism>
<evidence type="ECO:0000313" key="1">
    <source>
        <dbReference type="EMBL" id="MCE3049333.1"/>
    </source>
</evidence>
<sequence length="103" mass="11900">MRPVTERDLVVFWSEHESIRREKEDGVAVGTFSPEMENGGGVWVASGWSNERRCVLVKYGYEKKRGRDERLGLRWRGGGDDEAMRRLFLEASPEKTVVGRRDE</sequence>
<evidence type="ECO:0000313" key="2">
    <source>
        <dbReference type="Proteomes" id="UP000823775"/>
    </source>
</evidence>
<keyword evidence="2" id="KW-1185">Reference proteome</keyword>
<accession>A0ABS8WEZ2</accession>
<proteinExistence type="predicted"/>
<gene>
    <name evidence="1" type="ORF">HAX54_044652</name>
</gene>
<name>A0ABS8WEZ2_DATST</name>
<reference evidence="1 2" key="1">
    <citation type="journal article" date="2021" name="BMC Genomics">
        <title>Datura genome reveals duplications of psychoactive alkaloid biosynthetic genes and high mutation rate following tissue culture.</title>
        <authorList>
            <person name="Rajewski A."/>
            <person name="Carter-House D."/>
            <person name="Stajich J."/>
            <person name="Litt A."/>
        </authorList>
    </citation>
    <scope>NUCLEOTIDE SEQUENCE [LARGE SCALE GENOMIC DNA]</scope>
    <source>
        <strain evidence="1">AR-01</strain>
    </source>
</reference>
<dbReference type="Proteomes" id="UP000823775">
    <property type="component" value="Unassembled WGS sequence"/>
</dbReference>
<dbReference type="EMBL" id="JACEIK010006832">
    <property type="protein sequence ID" value="MCE3049333.1"/>
    <property type="molecule type" value="Genomic_DNA"/>
</dbReference>